<reference evidence="1" key="1">
    <citation type="submission" date="2014-09" db="EMBL/GenBank/DDBJ databases">
        <authorList>
            <person name="Magalhaes I.L.F."/>
            <person name="Oliveira U."/>
            <person name="Santos F.R."/>
            <person name="Vidigal T.H.D.A."/>
            <person name="Brescovit A.D."/>
            <person name="Santos A.J."/>
        </authorList>
    </citation>
    <scope>NUCLEOTIDE SEQUENCE</scope>
    <source>
        <tissue evidence="1">Shoot tissue taken approximately 20 cm above the soil surface</tissue>
    </source>
</reference>
<organism evidence="1">
    <name type="scientific">Arundo donax</name>
    <name type="common">Giant reed</name>
    <name type="synonym">Donax arundinaceus</name>
    <dbReference type="NCBI Taxonomy" id="35708"/>
    <lineage>
        <taxon>Eukaryota</taxon>
        <taxon>Viridiplantae</taxon>
        <taxon>Streptophyta</taxon>
        <taxon>Embryophyta</taxon>
        <taxon>Tracheophyta</taxon>
        <taxon>Spermatophyta</taxon>
        <taxon>Magnoliopsida</taxon>
        <taxon>Liliopsida</taxon>
        <taxon>Poales</taxon>
        <taxon>Poaceae</taxon>
        <taxon>PACMAD clade</taxon>
        <taxon>Arundinoideae</taxon>
        <taxon>Arundineae</taxon>
        <taxon>Arundo</taxon>
    </lineage>
</organism>
<accession>A0A0A9E5F3</accession>
<dbReference type="AlphaFoldDB" id="A0A0A9E5F3"/>
<sequence length="41" mass="4903">MEAKASKRCPHAEFMEVKARALQVYWGELNAFREQHQRARK</sequence>
<name>A0A0A9E5F3_ARUDO</name>
<protein>
    <submittedName>
        <fullName evidence="1">Uncharacterized protein</fullName>
    </submittedName>
</protein>
<dbReference type="EMBL" id="GBRH01206693">
    <property type="protein sequence ID" value="JAD91202.1"/>
    <property type="molecule type" value="Transcribed_RNA"/>
</dbReference>
<evidence type="ECO:0000313" key="1">
    <source>
        <dbReference type="EMBL" id="JAD91202.1"/>
    </source>
</evidence>
<proteinExistence type="predicted"/>
<reference evidence="1" key="2">
    <citation type="journal article" date="2015" name="Data Brief">
        <title>Shoot transcriptome of the giant reed, Arundo donax.</title>
        <authorList>
            <person name="Barrero R.A."/>
            <person name="Guerrero F.D."/>
            <person name="Moolhuijzen P."/>
            <person name="Goolsby J.A."/>
            <person name="Tidwell J."/>
            <person name="Bellgard S.E."/>
            <person name="Bellgard M.I."/>
        </authorList>
    </citation>
    <scope>NUCLEOTIDE SEQUENCE</scope>
    <source>
        <tissue evidence="1">Shoot tissue taken approximately 20 cm above the soil surface</tissue>
    </source>
</reference>